<evidence type="ECO:0000256" key="2">
    <source>
        <dbReference type="ARBA" id="ARBA00022801"/>
    </source>
</evidence>
<keyword evidence="2" id="KW-0378">Hydrolase</keyword>
<dbReference type="InterPro" id="IPR025724">
    <property type="entry name" value="GAG-pre-integrase_dom"/>
</dbReference>
<feature type="domain" description="GAG-pre-integrase" evidence="5">
    <location>
        <begin position="18"/>
        <end position="85"/>
    </location>
</feature>
<dbReference type="InterPro" id="IPR013103">
    <property type="entry name" value="RVT_2"/>
</dbReference>
<dbReference type="PANTHER" id="PTHR42648">
    <property type="entry name" value="TRANSPOSASE, PUTATIVE-RELATED"/>
    <property type="match status" value="1"/>
</dbReference>
<evidence type="ECO:0000256" key="1">
    <source>
        <dbReference type="ARBA" id="ARBA00022723"/>
    </source>
</evidence>
<feature type="domain" description="Reverse transcriptase Ty1/copia-type" evidence="4">
    <location>
        <begin position="299"/>
        <end position="366"/>
    </location>
</feature>
<name>A0ABQ5C9B0_9ASTR</name>
<proteinExistence type="predicted"/>
<protein>
    <submittedName>
        <fullName evidence="6">Ribonuclease H-like domain-containing protein</fullName>
    </submittedName>
</protein>
<dbReference type="EMBL" id="BQNB010013903">
    <property type="protein sequence ID" value="GJT21609.1"/>
    <property type="molecule type" value="Genomic_DNA"/>
</dbReference>
<dbReference type="InterPro" id="IPR012337">
    <property type="entry name" value="RNaseH-like_sf"/>
</dbReference>
<dbReference type="SUPFAM" id="SSF53098">
    <property type="entry name" value="Ribonuclease H-like"/>
    <property type="match status" value="1"/>
</dbReference>
<comment type="caution">
    <text evidence="6">The sequence shown here is derived from an EMBL/GenBank/DDBJ whole genome shotgun (WGS) entry which is preliminary data.</text>
</comment>
<keyword evidence="7" id="KW-1185">Reference proteome</keyword>
<dbReference type="Pfam" id="PF07727">
    <property type="entry name" value="RVT_2"/>
    <property type="match status" value="1"/>
</dbReference>
<dbReference type="Gene3D" id="3.30.420.10">
    <property type="entry name" value="Ribonuclease H-like superfamily/Ribonuclease H"/>
    <property type="match status" value="1"/>
</dbReference>
<reference evidence="6" key="2">
    <citation type="submission" date="2022-01" db="EMBL/GenBank/DDBJ databases">
        <authorList>
            <person name="Yamashiro T."/>
            <person name="Shiraishi A."/>
            <person name="Satake H."/>
            <person name="Nakayama K."/>
        </authorList>
    </citation>
    <scope>NUCLEOTIDE SEQUENCE</scope>
</reference>
<evidence type="ECO:0000259" key="4">
    <source>
        <dbReference type="Pfam" id="PF07727"/>
    </source>
</evidence>
<accession>A0ABQ5C9B0</accession>
<dbReference type="Pfam" id="PF13976">
    <property type="entry name" value="gag_pre-integrs"/>
    <property type="match status" value="1"/>
</dbReference>
<keyword evidence="1" id="KW-0479">Metal-binding</keyword>
<organism evidence="6 7">
    <name type="scientific">Tanacetum coccineum</name>
    <dbReference type="NCBI Taxonomy" id="301880"/>
    <lineage>
        <taxon>Eukaryota</taxon>
        <taxon>Viridiplantae</taxon>
        <taxon>Streptophyta</taxon>
        <taxon>Embryophyta</taxon>
        <taxon>Tracheophyta</taxon>
        <taxon>Spermatophyta</taxon>
        <taxon>Magnoliopsida</taxon>
        <taxon>eudicotyledons</taxon>
        <taxon>Gunneridae</taxon>
        <taxon>Pentapetalae</taxon>
        <taxon>asterids</taxon>
        <taxon>campanulids</taxon>
        <taxon>Asterales</taxon>
        <taxon>Asteraceae</taxon>
        <taxon>Asteroideae</taxon>
        <taxon>Anthemideae</taxon>
        <taxon>Anthemidinae</taxon>
        <taxon>Tanacetum</taxon>
    </lineage>
</organism>
<evidence type="ECO:0000313" key="6">
    <source>
        <dbReference type="EMBL" id="GJT21609.1"/>
    </source>
</evidence>
<evidence type="ECO:0000256" key="3">
    <source>
        <dbReference type="SAM" id="MobiDB-lite"/>
    </source>
</evidence>
<feature type="region of interest" description="Disordered" evidence="3">
    <location>
        <begin position="149"/>
        <end position="200"/>
    </location>
</feature>
<dbReference type="PANTHER" id="PTHR42648:SF24">
    <property type="entry name" value="INTEGRASE CATALYTIC DOMAIN-CONTAINING PROTEIN"/>
    <property type="match status" value="1"/>
</dbReference>
<sequence length="369" mass="42339">MGRLDLKREKVLGTGSAGLYMFDVDYDHFVVSNQSKFLVCHVSKEVWHNRLGHPANQVLKLLKTSLNLSNIDHNSPCEVSHKAKQTRDPFPISEHKSICLGELIHLDVWGPYRVISREGFRYFLIVVDDFSISVWVYLLKPKMRFTFEPVSKTPLSPNDDEEGSPGRDDRVHQLVLGSTIDQPGHDGDHPATPLDEQTTSEGNVGINEEVPIFQNDLPNIIEEVGPRRSQRPSKLPAKLNEFVLEYKVKYGLKKYANHSFLSLENYCFVSNLNKCNEEVVKDVNWINAINEEMHDLYDNKTWTMTDLSYDRKLIGSKWVFRIKYKSNGEVERYKARLVGKGFSQKEGIDYEETFSPVVKMNTVTLLDVS</sequence>
<gene>
    <name evidence="6" type="ORF">Tco_0891546</name>
</gene>
<dbReference type="Proteomes" id="UP001151760">
    <property type="component" value="Unassembled WGS sequence"/>
</dbReference>
<dbReference type="InterPro" id="IPR036397">
    <property type="entry name" value="RNaseH_sf"/>
</dbReference>
<evidence type="ECO:0000259" key="5">
    <source>
        <dbReference type="Pfam" id="PF13976"/>
    </source>
</evidence>
<dbReference type="InterPro" id="IPR039537">
    <property type="entry name" value="Retrotran_Ty1/copia-like"/>
</dbReference>
<evidence type="ECO:0000313" key="7">
    <source>
        <dbReference type="Proteomes" id="UP001151760"/>
    </source>
</evidence>
<reference evidence="6" key="1">
    <citation type="journal article" date="2022" name="Int. J. Mol. Sci.">
        <title>Draft Genome of Tanacetum Coccineum: Genomic Comparison of Closely Related Tanacetum-Family Plants.</title>
        <authorList>
            <person name="Yamashiro T."/>
            <person name="Shiraishi A."/>
            <person name="Nakayama K."/>
            <person name="Satake H."/>
        </authorList>
    </citation>
    <scope>NUCLEOTIDE SEQUENCE</scope>
</reference>